<reference evidence="2 3" key="1">
    <citation type="journal article" date="2021" name="ISME Commun">
        <title>Automated analysis of genomic sequences facilitates high-throughput and comprehensive description of bacteria.</title>
        <authorList>
            <person name="Hitch T.C.A."/>
        </authorList>
    </citation>
    <scope>NUCLEOTIDE SEQUENCE [LARGE SCALE GENOMIC DNA]</scope>
    <source>
        <strain evidence="2 3">Sanger_31</strain>
    </source>
</reference>
<dbReference type="InterPro" id="IPR041682">
    <property type="entry name" value="AAA_14"/>
</dbReference>
<dbReference type="AlphaFoldDB" id="A0AAE3IIV1"/>
<dbReference type="EMBL" id="JAOQJZ010000009">
    <property type="protein sequence ID" value="MCU6706209.1"/>
    <property type="molecule type" value="Genomic_DNA"/>
</dbReference>
<evidence type="ECO:0000313" key="2">
    <source>
        <dbReference type="EMBL" id="MCU6706209.1"/>
    </source>
</evidence>
<dbReference type="PANTHER" id="PTHR33295">
    <property type="entry name" value="ATPASE"/>
    <property type="match status" value="1"/>
</dbReference>
<sequence length="620" mass="71915">MENKIYELLDSDFNTVAYRFKTDIGTFDIPIEVLEKELEYLPESDGKMQSTDKQGIVSLSAKHNARTILYEYLGLEKKEQESSHITFGLIMGNSLLKLIERGNTANHRNCFDKVKAFLDNTDIAKQNILSLYGVRRTGKTFLMYQAVQYLHDKGVSLAKIAFITISPDKTEALELMQYITMLVEVYEIKYVFIDEITYVKDELSLLTELSDCYFKVKFVLTGTNSAGFLPLFRQYLYGRTLRVSTSYISYNEYIKLVGGCSVLEYIRQGGILQADTLYEDNHKLRLEQRAKLSEEYINTAIIQNLFGTIKQSDYFSNKYSLLSDMYFNDKGSLETLLFKWLQKYSEPLSLNIMSRTLESSDISVAVKNSISKSAGVDLSGFRKKLTSCLKDYLNIQDFAEVHKSKYCSLNFIDQFKDFLYNIDCIIKNTNMSKEFLIPIGLRYGLVCETLSSLSDKYNDIAQRYGVLVSWDDFARKLSETAEGMLLEDVIYLELTMLEVPFYKYRVNNRAEIDFVVGNKLFEIKRKKEPFPADCRWLVSEALHWNTENAELYLLCNCEDNYSKEFTEREVWDSFIEGKRSNNKRVSEEDLAQRDAADTSNKQLVHFVKIDYFLSHLDEYI</sequence>
<proteinExistence type="predicted"/>
<protein>
    <submittedName>
        <fullName evidence="2">AAA family ATPase</fullName>
    </submittedName>
</protein>
<comment type="caution">
    <text evidence="2">The sequence shown here is derived from an EMBL/GenBank/DDBJ whole genome shotgun (WGS) entry which is preliminary data.</text>
</comment>
<keyword evidence="3" id="KW-1185">Reference proteome</keyword>
<dbReference type="Gene3D" id="3.40.50.300">
    <property type="entry name" value="P-loop containing nucleotide triphosphate hydrolases"/>
    <property type="match status" value="1"/>
</dbReference>
<dbReference type="RefSeq" id="WP_267301371.1">
    <property type="nucleotide sequence ID" value="NZ_JAOQJZ010000009.1"/>
</dbReference>
<gene>
    <name evidence="2" type="ORF">OCV57_09770</name>
</gene>
<evidence type="ECO:0000259" key="1">
    <source>
        <dbReference type="Pfam" id="PF13173"/>
    </source>
</evidence>
<name>A0AAE3IIV1_9FIRM</name>
<dbReference type="SUPFAM" id="SSF52540">
    <property type="entry name" value="P-loop containing nucleoside triphosphate hydrolases"/>
    <property type="match status" value="1"/>
</dbReference>
<dbReference type="Pfam" id="PF13173">
    <property type="entry name" value="AAA_14"/>
    <property type="match status" value="1"/>
</dbReference>
<evidence type="ECO:0000313" key="3">
    <source>
        <dbReference type="Proteomes" id="UP001208131"/>
    </source>
</evidence>
<dbReference type="Proteomes" id="UP001208131">
    <property type="component" value="Unassembled WGS sequence"/>
</dbReference>
<dbReference type="PANTHER" id="PTHR33295:SF18">
    <property type="entry name" value="AAA+ ATPASE DOMAIN-CONTAINING PROTEIN"/>
    <property type="match status" value="1"/>
</dbReference>
<feature type="domain" description="AAA" evidence="1">
    <location>
        <begin position="126"/>
        <end position="253"/>
    </location>
</feature>
<dbReference type="InterPro" id="IPR027417">
    <property type="entry name" value="P-loop_NTPase"/>
</dbReference>
<organism evidence="2 3">
    <name type="scientific">Hominimerdicola aceti</name>
    <dbReference type="NCBI Taxonomy" id="2981726"/>
    <lineage>
        <taxon>Bacteria</taxon>
        <taxon>Bacillati</taxon>
        <taxon>Bacillota</taxon>
        <taxon>Clostridia</taxon>
        <taxon>Eubacteriales</taxon>
        <taxon>Oscillospiraceae</taxon>
        <taxon>Hominimerdicola</taxon>
    </lineage>
</organism>
<accession>A0AAE3IIV1</accession>